<evidence type="ECO:0000313" key="9">
    <source>
        <dbReference type="Proteomes" id="UP000000763"/>
    </source>
</evidence>
<dbReference type="AlphaFoldDB" id="Q7XJY2"/>
<dbReference type="KEGG" id="dosa:Os04g0423200"/>
<reference evidence="7 9" key="2">
    <citation type="journal article" date="2005" name="Nature">
        <title>The map-based sequence of the rice genome.</title>
        <authorList>
            <consortium name="International rice genome sequencing project (IRGSP)"/>
            <person name="Matsumoto T."/>
            <person name="Wu J."/>
            <person name="Kanamori H."/>
            <person name="Katayose Y."/>
            <person name="Fujisawa M."/>
            <person name="Namiki N."/>
            <person name="Mizuno H."/>
            <person name="Yamamoto K."/>
            <person name="Antonio B.A."/>
            <person name="Baba T."/>
            <person name="Sakata K."/>
            <person name="Nagamura Y."/>
            <person name="Aoki H."/>
            <person name="Arikawa K."/>
            <person name="Arita K."/>
            <person name="Bito T."/>
            <person name="Chiden Y."/>
            <person name="Fujitsuka N."/>
            <person name="Fukunaka R."/>
            <person name="Hamada M."/>
            <person name="Harada C."/>
            <person name="Hayashi A."/>
            <person name="Hijishita S."/>
            <person name="Honda M."/>
            <person name="Hosokawa S."/>
            <person name="Ichikawa Y."/>
            <person name="Idonuma A."/>
            <person name="Iijima M."/>
            <person name="Ikeda M."/>
            <person name="Ikeno M."/>
            <person name="Ito K."/>
            <person name="Ito S."/>
            <person name="Ito T."/>
            <person name="Ito Y."/>
            <person name="Ito Y."/>
            <person name="Iwabuchi A."/>
            <person name="Kamiya K."/>
            <person name="Karasawa W."/>
            <person name="Kurita K."/>
            <person name="Katagiri S."/>
            <person name="Kikuta A."/>
            <person name="Kobayashi H."/>
            <person name="Kobayashi N."/>
            <person name="Machita K."/>
            <person name="Maehara T."/>
            <person name="Masukawa M."/>
            <person name="Mizubayashi T."/>
            <person name="Mukai Y."/>
            <person name="Nagasaki H."/>
            <person name="Nagata Y."/>
            <person name="Naito S."/>
            <person name="Nakashima M."/>
            <person name="Nakama Y."/>
            <person name="Nakamichi Y."/>
            <person name="Nakamura M."/>
            <person name="Meguro A."/>
            <person name="Negishi M."/>
            <person name="Ohta I."/>
            <person name="Ohta T."/>
            <person name="Okamoto M."/>
            <person name="Ono N."/>
            <person name="Saji S."/>
            <person name="Sakaguchi M."/>
            <person name="Sakai K."/>
            <person name="Shibata M."/>
            <person name="Shimokawa T."/>
            <person name="Song J."/>
            <person name="Takazaki Y."/>
            <person name="Terasawa K."/>
            <person name="Tsugane M."/>
            <person name="Tsuji K."/>
            <person name="Ueda S."/>
            <person name="Waki K."/>
            <person name="Yamagata H."/>
            <person name="Yamamoto M."/>
            <person name="Yamamoto S."/>
            <person name="Yamane H."/>
            <person name="Yoshiki S."/>
            <person name="Yoshihara R."/>
            <person name="Yukawa K."/>
            <person name="Zhong H."/>
            <person name="Yano M."/>
            <person name="Yuan Q."/>
            <person name="Ouyang S."/>
            <person name="Liu J."/>
            <person name="Jones K.M."/>
            <person name="Gansberger K."/>
            <person name="Moffat K."/>
            <person name="Hill J."/>
            <person name="Bera J."/>
            <person name="Fadrosh D."/>
            <person name="Jin S."/>
            <person name="Johri S."/>
            <person name="Kim M."/>
            <person name="Overton L."/>
            <person name="Reardon M."/>
            <person name="Tsitrin T."/>
            <person name="Vuong H."/>
            <person name="Weaver B."/>
            <person name="Ciecko A."/>
            <person name="Tallon L."/>
            <person name="Jackson J."/>
            <person name="Pai G."/>
            <person name="Aken S.V."/>
            <person name="Utterback T."/>
            <person name="Reidmuller S."/>
            <person name="Feldblyum T."/>
            <person name="Hsiao J."/>
            <person name="Zismann V."/>
            <person name="Iobst S."/>
            <person name="de Vazeille A.R."/>
            <person name="Buell C.R."/>
            <person name="Ying K."/>
            <person name="Li Y."/>
            <person name="Lu T."/>
            <person name="Huang Y."/>
            <person name="Zhao Q."/>
            <person name="Feng Q."/>
            <person name="Zhang L."/>
            <person name="Zhu J."/>
            <person name="Weng Q."/>
            <person name="Mu J."/>
            <person name="Lu Y."/>
            <person name="Fan D."/>
            <person name="Liu Y."/>
            <person name="Guan J."/>
            <person name="Zhang Y."/>
            <person name="Yu S."/>
            <person name="Liu X."/>
            <person name="Zhang Y."/>
            <person name="Hong G."/>
            <person name="Han B."/>
            <person name="Choisne N."/>
            <person name="Demange N."/>
            <person name="Orjeda G."/>
            <person name="Samain S."/>
            <person name="Cattolico L."/>
            <person name="Pelletier E."/>
            <person name="Couloux A."/>
            <person name="Segurens B."/>
            <person name="Wincker P."/>
            <person name="D'Hont A."/>
            <person name="Scarpelli C."/>
            <person name="Weissenbach J."/>
            <person name="Salanoubat M."/>
            <person name="Quetier F."/>
            <person name="Yu Y."/>
            <person name="Kim H.R."/>
            <person name="Rambo T."/>
            <person name="Currie J."/>
            <person name="Collura K."/>
            <person name="Luo M."/>
            <person name="Yang T."/>
            <person name="Ammiraju J.S.S."/>
            <person name="Engler F."/>
            <person name="Soderlund C."/>
            <person name="Wing R.A."/>
            <person name="Palmer L.E."/>
            <person name="de la Bastide M."/>
            <person name="Spiegel L."/>
            <person name="Nascimento L."/>
            <person name="Zutavern T."/>
            <person name="O'Shaughnessy A."/>
            <person name="Dike S."/>
            <person name="Dedhia N."/>
            <person name="Preston R."/>
            <person name="Balija V."/>
            <person name="McCombie W.R."/>
            <person name="Chow T."/>
            <person name="Chen H."/>
            <person name="Chung M."/>
            <person name="Chen C."/>
            <person name="Shaw J."/>
            <person name="Wu H."/>
            <person name="Hsiao K."/>
            <person name="Chao Y."/>
            <person name="Chu M."/>
            <person name="Cheng C."/>
            <person name="Hour A."/>
            <person name="Lee P."/>
            <person name="Lin S."/>
            <person name="Lin Y."/>
            <person name="Liou J."/>
            <person name="Liu S."/>
            <person name="Hsing Y."/>
            <person name="Raghuvanshi S."/>
            <person name="Mohanty A."/>
            <person name="Bharti A.K."/>
            <person name="Gaur A."/>
            <person name="Gupta V."/>
            <person name="Kumar D."/>
            <person name="Ravi V."/>
            <person name="Vij S."/>
            <person name="Kapur A."/>
            <person name="Khurana P."/>
            <person name="Khurana P."/>
            <person name="Khurana J.P."/>
            <person name="Tyagi A.K."/>
            <person name="Gaikwad K."/>
            <person name="Singh A."/>
            <person name="Dalal V."/>
            <person name="Srivastava S."/>
            <person name="Dixit A."/>
            <person name="Pal A.K."/>
            <person name="Ghazi I.A."/>
            <person name="Yadav M."/>
            <person name="Pandit A."/>
            <person name="Bhargava A."/>
            <person name="Sureshbabu K."/>
            <person name="Batra K."/>
            <person name="Sharma T.R."/>
            <person name="Mohapatra T."/>
            <person name="Singh N.K."/>
            <person name="Messing J."/>
            <person name="Nelson A.B."/>
            <person name="Fuks G."/>
            <person name="Kavchok S."/>
            <person name="Keizer G."/>
            <person name="Linton E."/>
            <person name="Llaca V."/>
            <person name="Song R."/>
            <person name="Tanyolac B."/>
            <person name="Young S."/>
            <person name="Ho-Il K."/>
            <person name="Hahn J.H."/>
            <person name="Sangsakoo G."/>
            <person name="Vanavichit A."/>
            <person name="de Mattos Luiz.A.T."/>
            <person name="Zimmer P.D."/>
            <person name="Malone G."/>
            <person name="Dellagostin O."/>
            <person name="de Oliveira A.C."/>
            <person name="Bevan M."/>
            <person name="Bancroft I."/>
            <person name="Minx P."/>
            <person name="Cordum H."/>
            <person name="Wilson R."/>
            <person name="Cheng Z."/>
            <person name="Jin W."/>
            <person name="Jiang J."/>
            <person name="Leong S.A."/>
            <person name="Iwama H."/>
            <person name="Gojobori T."/>
            <person name="Itoh T."/>
            <person name="Niimura Y."/>
            <person name="Fujii Y."/>
            <person name="Habara T."/>
            <person name="Sakai H."/>
            <person name="Sato Y."/>
            <person name="Wilson G."/>
            <person name="Kumar K."/>
            <person name="McCouch S."/>
            <person name="Juretic N."/>
            <person name="Hoen D."/>
            <person name="Wright S."/>
            <person name="Bruskiewich R."/>
            <person name="Bureau T."/>
            <person name="Miyao A."/>
            <person name="Hirochika H."/>
            <person name="Nishikawa T."/>
            <person name="Kadowaki K."/>
            <person name="Sugiura M."/>
            <person name="Burr B."/>
            <person name="Sasaki T."/>
        </authorList>
    </citation>
    <scope>NUCLEOTIDE SEQUENCE [LARGE SCALE GENOMIC DNA]</scope>
    <source>
        <strain evidence="9">cv. Nipponbare</strain>
    </source>
</reference>
<accession>Q7XJY2</accession>
<proteinExistence type="inferred from homology"/>
<feature type="transmembrane region" description="Helical" evidence="6">
    <location>
        <begin position="372"/>
        <end position="395"/>
    </location>
</feature>
<reference evidence="7" key="4">
    <citation type="journal article" date="2007" name="Genome Res.">
        <title>Curated Genome Annotation of Oryza sativa ssp. japonica and Comparative Genome Analysis with Arabidopsis thaliana.</title>
        <authorList>
            <consortium name="The Rice Annotation Project (RAP)"/>
            <person name="Itoh T."/>
            <person name="Tanaka T."/>
            <person name="Barrero R.A."/>
            <person name="Yamasaki C."/>
            <person name="Fujii Y."/>
            <person name="Hilton P.B."/>
            <person name="Antonio B.A."/>
            <person name="Aono H."/>
            <person name="Apweiler R."/>
            <person name="Bruskiewich R."/>
            <person name="Bureau T."/>
            <person name="Burr F."/>
            <person name="Costa de Oliveira A."/>
            <person name="Fuks G."/>
            <person name="Habara T."/>
            <person name="Haberer G."/>
            <person name="Han B."/>
            <person name="Harada E."/>
            <person name="Hiraki A.T."/>
            <person name="Hirochika H."/>
            <person name="Hoen D."/>
            <person name="Hokari H."/>
            <person name="Hosokawa S."/>
            <person name="Hsing Y."/>
            <person name="Ikawa H."/>
            <person name="Ikeo K."/>
            <person name="Imanishi T."/>
            <person name="Ito Y."/>
            <person name="Jaiswal P."/>
            <person name="Kanno M."/>
            <person name="Kawahara Y."/>
            <person name="Kawamura T."/>
            <person name="Kawashima H."/>
            <person name="Khurana J.P."/>
            <person name="Kikuchi S."/>
            <person name="Komatsu S."/>
            <person name="Koyanagi K.O."/>
            <person name="Kubooka H."/>
            <person name="Lieberherr D."/>
            <person name="Lin Y.C."/>
            <person name="Lonsdale D."/>
            <person name="Matsumoto T."/>
            <person name="Matsuya A."/>
            <person name="McCombie W.R."/>
            <person name="Messing J."/>
            <person name="Miyao A."/>
            <person name="Mulder N."/>
            <person name="Nagamura Y."/>
            <person name="Nam J."/>
            <person name="Namiki N."/>
            <person name="Numa H."/>
            <person name="Nurimoto S."/>
            <person name="O'donovan C."/>
            <person name="Ohyanagi H."/>
            <person name="Okido T."/>
            <person name="Oota S."/>
            <person name="Osato N."/>
            <person name="Palmer L.E."/>
            <person name="Quetier F."/>
            <person name="Raghuvanshi S."/>
            <person name="Saichi N."/>
            <person name="Sakai H."/>
            <person name="Sakai Y."/>
            <person name="Sakata K."/>
            <person name="Sakurai T."/>
            <person name="Sato F."/>
            <person name="Sato Y."/>
            <person name="Schoof H."/>
            <person name="Seki M."/>
            <person name="Shibata M."/>
            <person name="Shimizu Y."/>
            <person name="Shinozaki K."/>
            <person name="Shinso Y."/>
            <person name="Singh N.K."/>
            <person name="Smith-White B."/>
            <person name="Takeda J."/>
            <person name="Tanino M."/>
            <person name="Tatusova T."/>
            <person name="Thongjuea S."/>
            <person name="Todokoro F."/>
            <person name="Tsugane M."/>
            <person name="Tyagi A.K."/>
            <person name="Vanavichit A."/>
            <person name="Wang A."/>
            <person name="Wing R.A."/>
            <person name="Yamaguchi K."/>
            <person name="Yamamoto M."/>
            <person name="Yamamoto N."/>
            <person name="Yu Y."/>
            <person name="Zhang H."/>
            <person name="Zhao Q."/>
            <person name="Higo K."/>
            <person name="Burr B."/>
            <person name="Gojobori T."/>
            <person name="Sasaki T."/>
        </authorList>
    </citation>
    <scope>NUCLEOTIDE SEQUENCE</scope>
</reference>
<evidence type="ECO:0000313" key="7">
    <source>
        <dbReference type="EMBL" id="BAH92663.1"/>
    </source>
</evidence>
<keyword evidence="4 6" id="KW-1133">Transmembrane helix</keyword>
<evidence type="ECO:0000256" key="2">
    <source>
        <dbReference type="ARBA" id="ARBA00009074"/>
    </source>
</evidence>
<organism evidence="8 9">
    <name type="scientific">Oryza sativa subsp. japonica</name>
    <name type="common">Rice</name>
    <dbReference type="NCBI Taxonomy" id="39947"/>
    <lineage>
        <taxon>Eukaryota</taxon>
        <taxon>Viridiplantae</taxon>
        <taxon>Streptophyta</taxon>
        <taxon>Embryophyta</taxon>
        <taxon>Tracheophyta</taxon>
        <taxon>Spermatophyta</taxon>
        <taxon>Magnoliopsida</taxon>
        <taxon>Liliopsida</taxon>
        <taxon>Poales</taxon>
        <taxon>Poaceae</taxon>
        <taxon>BOP clade</taxon>
        <taxon>Oryzoideae</taxon>
        <taxon>Oryzeae</taxon>
        <taxon>Oryzinae</taxon>
        <taxon>Oryza</taxon>
        <taxon>Oryza sativa</taxon>
    </lineage>
</organism>
<reference evidence="8" key="1">
    <citation type="journal article" date="2002" name="Nature">
        <title>Sequence and analysis of rice chromosome 4.</title>
        <authorList>
            <person name="Feng Q."/>
            <person name="Zhang Y."/>
            <person name="Hao P."/>
            <person name="Wang S."/>
            <person name="Fu G."/>
            <person name="Huang Y."/>
            <person name="Li Y."/>
            <person name="Zhu J."/>
            <person name="Liu Y."/>
            <person name="Hu X."/>
            <person name="Jia P."/>
            <person name="Zhang Y."/>
            <person name="Zhao Q."/>
            <person name="Ying K."/>
            <person name="Yu S."/>
            <person name="Tang Y."/>
            <person name="Weng Q."/>
            <person name="Zhang L."/>
            <person name="Lu Y."/>
            <person name="Mu J."/>
            <person name="Lu Y."/>
            <person name="Zhang L.S."/>
            <person name="Yu Z."/>
            <person name="Fan D."/>
            <person name="Liu X."/>
            <person name="Lu T."/>
            <person name="Li C."/>
            <person name="Wu Y."/>
            <person name="Sun T."/>
            <person name="Lei H."/>
            <person name="Li T."/>
            <person name="Hu H."/>
            <person name="Guan J."/>
            <person name="Wu M."/>
            <person name="Zhang R."/>
            <person name="Zhou B."/>
            <person name="Chen Z."/>
            <person name="Chen L."/>
            <person name="Jin Z."/>
            <person name="Wang R."/>
            <person name="Yin H."/>
            <person name="Cai Z."/>
            <person name="Ren S."/>
            <person name="Lv G."/>
            <person name="Gu W."/>
            <person name="Zhu G."/>
            <person name="Tu Y."/>
            <person name="Jia J."/>
            <person name="Zhang Y."/>
            <person name="Chen J."/>
            <person name="Kang H."/>
            <person name="Chen X."/>
            <person name="Shao C."/>
            <person name="Sun Y."/>
            <person name="Hu Q."/>
            <person name="Zhang X."/>
            <person name="Zhang W."/>
            <person name="Wang L."/>
            <person name="Ding C."/>
            <person name="Sheng H."/>
            <person name="Gu J."/>
            <person name="Chen S."/>
            <person name="Ni L."/>
            <person name="Zhu F."/>
            <person name="Chen W."/>
            <person name="Lan L."/>
            <person name="Lai Y."/>
            <person name="Cheng Z."/>
            <person name="Gu M."/>
            <person name="Jiang J."/>
            <person name="Li J."/>
            <person name="Hong G."/>
            <person name="Xue Y."/>
            <person name="Han B."/>
        </authorList>
    </citation>
    <scope>NUCLEOTIDE SEQUENCE</scope>
</reference>
<dbReference type="PANTHER" id="PTHR31113">
    <property type="entry name" value="UPF0496 PROTEIN 3-RELATED"/>
    <property type="match status" value="1"/>
</dbReference>
<evidence type="ECO:0000313" key="8">
    <source>
        <dbReference type="EMBL" id="CAE05950.3"/>
    </source>
</evidence>
<dbReference type="HOGENOM" id="CLU_036033_0_0_1"/>
<evidence type="ECO:0000256" key="3">
    <source>
        <dbReference type="ARBA" id="ARBA00022692"/>
    </source>
</evidence>
<evidence type="ECO:0000256" key="6">
    <source>
        <dbReference type="SAM" id="Phobius"/>
    </source>
</evidence>
<reference evidence="7" key="8">
    <citation type="submission" date="2012-08" db="EMBL/GenBank/DDBJ databases">
        <title>The Second Rice Annotation Project Meeting (RAP2).</title>
        <authorList>
            <consortium name="The Rice Annotation Project (RAP)"/>
        </authorList>
    </citation>
    <scope>NUCLEOTIDE SEQUENCE</scope>
</reference>
<comment type="similarity">
    <text evidence="2">Belongs to the UPF0496 family.</text>
</comment>
<sequence>MAQGGCAALEDAIVLARALSSRSPSPSPADGVAAYVAERRGRAAWIVAGAYLSGYVQQGSTSAPGVRAAAVKLFRDWIFYRFVFPLLADTMWFDCGDLVAPPPRDGGGEEEAADCKKSHGLGVLAYKGFRVRSILSQAKCRICDKKRRFNSACPKKIKELQEKQTVLVPKDQETRRNSCAHHTKAMESMSIEEEYISTLHTRSNARFFSRSKQQLSGVEMEAAAAAEQQDAVVVPAELQRMMHRRTSSEIELAMAGYFDASDEASEICRQLLANIKNAQSNYLSMDSFLATIVSDSVAAAATTAPLAAVRSNPFSDAATRSSFRRIHDRYSSILRAIKRSHGKVARKLEGGEARPEGLPGVPRRGVRRRGGASVAVAAHLLLFGLLVGPAAMALCPMALKRKVTNTNAAAVARPARRWSTTGSLLRLQEQLDTAAKGTYVLGRDLDTVSHLVARLSDGIERENAMARRCAERVAADNVGAAAAAGGRFFPVQEMANELRRSCSSSRKLAEELEEHVCLCLATIHRARLLVIKEISKQA</sequence>
<gene>
    <name evidence="7" type="ordered locus">Os04g0423200</name>
    <name evidence="8" type="ORF">OSJNBb0088C09.9</name>
</gene>
<dbReference type="GO" id="GO:0016020">
    <property type="term" value="C:membrane"/>
    <property type="evidence" value="ECO:0007669"/>
    <property type="project" value="UniProtKB-SubCell"/>
</dbReference>
<protein>
    <submittedName>
        <fullName evidence="8">OSJNBb0088C09.9 protein</fullName>
    </submittedName>
    <submittedName>
        <fullName evidence="7">Os04g0423200 protein</fullName>
    </submittedName>
</protein>
<comment type="subcellular location">
    <subcellularLocation>
        <location evidence="1">Membrane</location>
    </subcellularLocation>
</comment>
<dbReference type="EMBL" id="AP008210">
    <property type="protein sequence ID" value="BAH92663.1"/>
    <property type="molecule type" value="Genomic_DNA"/>
</dbReference>
<dbReference type="PANTHER" id="PTHR31113:SF2">
    <property type="entry name" value="OS04G0423200 PROTEIN"/>
    <property type="match status" value="1"/>
</dbReference>
<reference evidence="9" key="6">
    <citation type="journal article" date="2008" name="Nucleic Acids Res.">
        <title>The rice annotation project database (RAP-DB): 2008 update.</title>
        <authorList>
            <consortium name="The rice annotation project (RAP)"/>
        </authorList>
    </citation>
    <scope>GENOME REANNOTATION</scope>
    <source>
        <strain evidence="9">cv. Nipponbare</strain>
    </source>
</reference>
<keyword evidence="5 6" id="KW-0472">Membrane</keyword>
<dbReference type="InterPro" id="IPR036188">
    <property type="entry name" value="FAD/NAD-bd_sf"/>
</dbReference>
<keyword evidence="3 6" id="KW-0812">Transmembrane</keyword>
<evidence type="ECO:0000256" key="5">
    <source>
        <dbReference type="ARBA" id="ARBA00023136"/>
    </source>
</evidence>
<dbReference type="EMBL" id="AL731628">
    <property type="protein sequence ID" value="CAE05950.3"/>
    <property type="molecule type" value="Genomic_DNA"/>
</dbReference>
<evidence type="ECO:0000256" key="1">
    <source>
        <dbReference type="ARBA" id="ARBA00004370"/>
    </source>
</evidence>
<name>Q7XJY2_ORYSJ</name>
<reference evidence="7" key="3">
    <citation type="journal article" date="2006" name="Nucleic Acids Res.">
        <title>The Rice Annotation Project Database (RAP-DB): hub for Oryza sativa ssp. japonica genome information.</title>
        <authorList>
            <person name="Ohyanagi H."/>
            <person name="Tanaka T."/>
            <person name="Sakai H."/>
            <person name="Shigemoto Y."/>
            <person name="Yamaguchi K."/>
            <person name="Habara T."/>
            <person name="Fujii Y."/>
            <person name="Antonio B.A."/>
            <person name="Nagamura Y."/>
            <person name="Imanishi T."/>
            <person name="Ikeo K."/>
            <person name="Itoh T."/>
            <person name="Gojobori T."/>
            <person name="Sasaki T."/>
        </authorList>
    </citation>
    <scope>NUCLEOTIDE SEQUENCE</scope>
</reference>
<dbReference type="Proteomes" id="UP000000763">
    <property type="component" value="Chromosome 4"/>
</dbReference>
<dbReference type="Gene3D" id="3.50.50.60">
    <property type="entry name" value="FAD/NAD(P)-binding domain"/>
    <property type="match status" value="1"/>
</dbReference>
<dbReference type="InterPro" id="IPR007749">
    <property type="entry name" value="DUF677"/>
</dbReference>
<reference evidence="7" key="5">
    <citation type="journal article" date="2008" name="Nucleic Acids Res.">
        <title>The Rice Annotation Project Database (RAP-DB): 2008 update.</title>
        <authorList>
            <consortium name="The Rice Annotation Project (RAP)"/>
            <person name="Tanaka T."/>
            <person name="Antonio B.A."/>
            <person name="Kikuchi S."/>
            <person name="Matsumoto T."/>
            <person name="Nagamura Y."/>
            <person name="Numa H."/>
            <person name="Sakai H."/>
            <person name="Wu J."/>
            <person name="Itoh T."/>
            <person name="Sasaki T."/>
            <person name="Aono R."/>
            <person name="Fujii Y."/>
            <person name="Habara T."/>
            <person name="Harada E."/>
            <person name="Kanno M."/>
            <person name="Kawahara Y."/>
            <person name="Kawashima H."/>
            <person name="Kubooka H."/>
            <person name="Matsuya A."/>
            <person name="Nakaoka H."/>
            <person name="Saichi N."/>
            <person name="Sanbonmatsu R."/>
            <person name="Sato Y."/>
            <person name="Shinso Y."/>
            <person name="Suzuki M."/>
            <person name="Takeda J."/>
            <person name="Tanino M."/>
            <person name="Todokoro F."/>
            <person name="Yamaguchi K."/>
            <person name="Yamamoto N."/>
            <person name="Yamasaki C."/>
            <person name="Imanishi T."/>
            <person name="Okido T."/>
            <person name="Tada M."/>
            <person name="Ikeo K."/>
            <person name="Tateno Y."/>
            <person name="Gojobori T."/>
            <person name="Lin Y.C."/>
            <person name="Wei F.J."/>
            <person name="Hsing Y.I."/>
            <person name="Zhao Q."/>
            <person name="Han B."/>
            <person name="Kramer M.R."/>
            <person name="McCombie R.W."/>
            <person name="Lonsdale D."/>
            <person name="O'Donovan C.C."/>
            <person name="Whitfield E.J."/>
            <person name="Apweiler R."/>
            <person name="Koyanagi K.O."/>
            <person name="Khurana J.P."/>
            <person name="Raghuvanshi S."/>
            <person name="Singh N.K."/>
            <person name="Tyagi A.K."/>
            <person name="Haberer G."/>
            <person name="Fujisawa M."/>
            <person name="Hosokawa S."/>
            <person name="Ito Y."/>
            <person name="Ikawa H."/>
            <person name="Shibata M."/>
            <person name="Yamamoto M."/>
            <person name="Bruskiewich R.M."/>
            <person name="Hoen D.R."/>
            <person name="Bureau TE."/>
            <person name="Namiki N."/>
            <person name="Ohyanagi H."/>
            <person name="Sakai Y."/>
            <person name="Nobushima S."/>
            <person name="Sakata K."/>
            <person name="Barrero R.A."/>
            <person name="Sato Y."/>
            <person name="Souvorov A."/>
            <person name="Smith-White B."/>
            <person name="Tatusova T."/>
            <person name="An S."/>
            <person name="An G."/>
            <person name="OOta S."/>
            <person name="Fuks G."/>
            <person name="Messing J."/>
            <person name="Christie K.R."/>
            <person name="Lieberherr D."/>
            <person name="Kim H."/>
            <person name="Zuccolo A."/>
            <person name="Wing R.A."/>
            <person name="Nobuta K."/>
            <person name="Green P.J."/>
            <person name="Lu C."/>
            <person name="Meyers BC."/>
            <person name="Chaparro C."/>
            <person name="Piegu B."/>
            <person name="Panaud O."/>
            <person name="Echeverria M."/>
        </authorList>
    </citation>
    <scope>NUCLEOTIDE SEQUENCE</scope>
</reference>
<evidence type="ECO:0000256" key="4">
    <source>
        <dbReference type="ARBA" id="ARBA00022989"/>
    </source>
</evidence>
<reference evidence="7" key="7">
    <citation type="submission" date="2012-08" db="EMBL/GenBank/DDBJ databases">
        <title>Oryza sativa nipponbare(GA3) genomic DNA, chromosome 4.</title>
        <authorList>
            <consortium name="IRGSP(International Rice Genome Sequencing Project)"/>
        </authorList>
    </citation>
    <scope>NUCLEOTIDE SEQUENCE</scope>
</reference>